<evidence type="ECO:0000256" key="1">
    <source>
        <dbReference type="ARBA" id="ARBA00004496"/>
    </source>
</evidence>
<proteinExistence type="inferred from homology"/>
<dbReference type="PANTHER" id="PTHR13463">
    <property type="entry name" value="PROTEIN C10"/>
    <property type="match status" value="1"/>
</dbReference>
<organism evidence="5 6">
    <name type="scientific">Saccoglossus kowalevskii</name>
    <name type="common">Acorn worm</name>
    <dbReference type="NCBI Taxonomy" id="10224"/>
    <lineage>
        <taxon>Eukaryota</taxon>
        <taxon>Metazoa</taxon>
        <taxon>Hemichordata</taxon>
        <taxon>Enteropneusta</taxon>
        <taxon>Harrimaniidae</taxon>
        <taxon>Saccoglossus</taxon>
    </lineage>
</organism>
<evidence type="ECO:0000256" key="4">
    <source>
        <dbReference type="ARBA" id="ARBA00022490"/>
    </source>
</evidence>
<name>A0ABM0MVL6_SACKO</name>
<keyword evidence="5" id="KW-1185">Reference proteome</keyword>
<evidence type="ECO:0000256" key="3">
    <source>
        <dbReference type="ARBA" id="ARBA00020502"/>
    </source>
</evidence>
<comment type="similarity">
    <text evidence="2">Belongs to the UPF0456 family.</text>
</comment>
<evidence type="ECO:0000256" key="2">
    <source>
        <dbReference type="ARBA" id="ARBA00007083"/>
    </source>
</evidence>
<keyword evidence="4" id="KW-0963">Cytoplasm</keyword>
<evidence type="ECO:0000313" key="6">
    <source>
        <dbReference type="RefSeq" id="XP_006824057.1"/>
    </source>
</evidence>
<protein>
    <recommendedName>
        <fullName evidence="3">Protein C10</fullName>
    </recommendedName>
</protein>
<dbReference type="GeneID" id="102809241"/>
<dbReference type="InterPro" id="IPR026317">
    <property type="entry name" value="P_C10"/>
</dbReference>
<dbReference type="RefSeq" id="XP_006824057.1">
    <property type="nucleotide sequence ID" value="XM_006823994.1"/>
</dbReference>
<dbReference type="PANTHER" id="PTHR13463:SF3">
    <property type="entry name" value="PROTEIN C10"/>
    <property type="match status" value="1"/>
</dbReference>
<accession>A0ABM0MVL6</accession>
<gene>
    <name evidence="6" type="primary">LOC102809241</name>
</gene>
<comment type="subcellular location">
    <subcellularLocation>
        <location evidence="1">Cytoplasm</location>
    </subcellularLocation>
</comment>
<dbReference type="Pfam" id="PF14974">
    <property type="entry name" value="P_C10"/>
    <property type="match status" value="1"/>
</dbReference>
<dbReference type="Proteomes" id="UP000694865">
    <property type="component" value="Unplaced"/>
</dbReference>
<evidence type="ECO:0000313" key="5">
    <source>
        <dbReference type="Proteomes" id="UP000694865"/>
    </source>
</evidence>
<reference evidence="6" key="1">
    <citation type="submission" date="2025-08" db="UniProtKB">
        <authorList>
            <consortium name="RefSeq"/>
        </authorList>
    </citation>
    <scope>IDENTIFICATION</scope>
    <source>
        <tissue evidence="6">Testes</tissue>
    </source>
</reference>
<sequence>MALSHQPNLSQEQVRSLLKDVIAAFDSPENMIRMDEAHDNAGNDMMKMMQIVFPVATQIQQEVIQKYGFTPDGDGAIKFAQSIRQYENLDSEISQMGAKLKSMFLPPMPQMTSFSAVDASSTTSLSQQPLVAIPPLSERARSADV</sequence>